<dbReference type="AlphaFoldDB" id="A0A9J6S5J6"/>
<dbReference type="Pfam" id="PF01156">
    <property type="entry name" value="IU_nuc_hydro"/>
    <property type="match status" value="1"/>
</dbReference>
<dbReference type="PANTHER" id="PTHR12304:SF4">
    <property type="entry name" value="URIDINE NUCLEOSIDASE"/>
    <property type="match status" value="1"/>
</dbReference>
<feature type="signal peptide" evidence="3">
    <location>
        <begin position="1"/>
        <end position="27"/>
    </location>
</feature>
<keyword evidence="3" id="KW-0732">Signal</keyword>
<feature type="chain" id="PRO_5039925594" evidence="3">
    <location>
        <begin position="28"/>
        <end position="351"/>
    </location>
</feature>
<evidence type="ECO:0000256" key="1">
    <source>
        <dbReference type="ARBA" id="ARBA00022801"/>
    </source>
</evidence>
<dbReference type="InterPro" id="IPR023186">
    <property type="entry name" value="IUNH"/>
</dbReference>
<dbReference type="InterPro" id="IPR036452">
    <property type="entry name" value="Ribo_hydro-like"/>
</dbReference>
<evidence type="ECO:0000256" key="2">
    <source>
        <dbReference type="ARBA" id="ARBA00023295"/>
    </source>
</evidence>
<dbReference type="InterPro" id="IPR001910">
    <property type="entry name" value="Inosine/uridine_hydrolase_dom"/>
</dbReference>
<keyword evidence="1 5" id="KW-0378">Hydrolase</keyword>
<dbReference type="GO" id="GO:0005829">
    <property type="term" value="C:cytosol"/>
    <property type="evidence" value="ECO:0007669"/>
    <property type="project" value="TreeGrafter"/>
</dbReference>
<dbReference type="PANTHER" id="PTHR12304">
    <property type="entry name" value="INOSINE-URIDINE PREFERRING NUCLEOSIDE HYDROLASE"/>
    <property type="match status" value="1"/>
</dbReference>
<comment type="caution">
    <text evidence="5">The sequence shown here is derived from an EMBL/GenBank/DDBJ whole genome shotgun (WGS) entry which is preliminary data.</text>
</comment>
<sequence length="351" mass="39253">MNIHRFFSRSAMLLVALPFFCLSTAQAQNPTFEVADHKQVRVIISADAKNEADDDFAIAHAVLTPTMRVKGLIAAHYSRTAPLLKRDGTNSMMESYDELKRLMKVMGKTDIPIYRGATGALTAAGDKPALSEGAQALIKEALKDDPHPLFVLVMGPITDIAAALQAEPKIASKMTVVWIGGMPYPKGGWEYNLFNDPVAANNIFKSQVPLWQVPHNVYMSVRVSLSELAVRVKPQGKLGEYLWQQLIEFNRAISASLKDVPWPKSEVWVLGDNPSVALLLDDHEYHYTLVNAPQLNEDLTYIPQDNTRQIRVYNAIDSRFTLEDFYAKLALAHISAVDISKRDLNDRHLNR</sequence>
<dbReference type="Gene3D" id="3.90.245.10">
    <property type="entry name" value="Ribonucleoside hydrolase-like"/>
    <property type="match status" value="1"/>
</dbReference>
<proteinExistence type="predicted"/>
<reference evidence="5" key="1">
    <citation type="submission" date="2019-10" db="EMBL/GenBank/DDBJ databases">
        <title>Molecular typing, antibiotic resistance determination and virulence profiling for 36 multidrug-resistant clinical Klebsiella pneumoniae isolates using second- and third-generation sequencing.</title>
        <authorList>
            <person name="Shelenkov A."/>
            <person name="Mikhaylova Y."/>
            <person name="Yanushevich Y."/>
            <person name="Samoilov A."/>
            <person name="Petrova L."/>
            <person name="Fomina V."/>
            <person name="Gusarov V."/>
            <person name="Zamyatin M."/>
            <person name="Shagin D."/>
        </authorList>
    </citation>
    <scope>NUCLEOTIDE SEQUENCE [LARGE SCALE GENOMIC DNA]</scope>
    <source>
        <strain evidence="5">CriePir115</strain>
    </source>
</reference>
<dbReference type="EMBL" id="WJWF01000030">
    <property type="protein sequence ID" value="MRL38290.1"/>
    <property type="molecule type" value="Genomic_DNA"/>
</dbReference>
<gene>
    <name evidence="5" type="ORF">GJJ18_22970</name>
</gene>
<evidence type="ECO:0000259" key="4">
    <source>
        <dbReference type="Pfam" id="PF01156"/>
    </source>
</evidence>
<evidence type="ECO:0000313" key="5">
    <source>
        <dbReference type="EMBL" id="MRL38290.1"/>
    </source>
</evidence>
<dbReference type="GO" id="GO:0008477">
    <property type="term" value="F:purine nucleosidase activity"/>
    <property type="evidence" value="ECO:0007669"/>
    <property type="project" value="TreeGrafter"/>
</dbReference>
<accession>A0A9J6S5J6</accession>
<evidence type="ECO:0000256" key="3">
    <source>
        <dbReference type="SAM" id="SignalP"/>
    </source>
</evidence>
<feature type="domain" description="Inosine/uridine-preferring nucleoside hydrolase" evidence="4">
    <location>
        <begin position="42"/>
        <end position="285"/>
    </location>
</feature>
<organism evidence="5">
    <name type="scientific">Klebsiella pneumoniae</name>
    <dbReference type="NCBI Taxonomy" id="573"/>
    <lineage>
        <taxon>Bacteria</taxon>
        <taxon>Pseudomonadati</taxon>
        <taxon>Pseudomonadota</taxon>
        <taxon>Gammaproteobacteria</taxon>
        <taxon>Enterobacterales</taxon>
        <taxon>Enterobacteriaceae</taxon>
        <taxon>Klebsiella/Raoultella group</taxon>
        <taxon>Klebsiella</taxon>
        <taxon>Klebsiella pneumoniae complex</taxon>
    </lineage>
</organism>
<name>A0A9J6S5J6_KLEPN</name>
<dbReference type="SUPFAM" id="SSF53590">
    <property type="entry name" value="Nucleoside hydrolase"/>
    <property type="match status" value="1"/>
</dbReference>
<dbReference type="GO" id="GO:0006152">
    <property type="term" value="P:purine nucleoside catabolic process"/>
    <property type="evidence" value="ECO:0007669"/>
    <property type="project" value="TreeGrafter"/>
</dbReference>
<keyword evidence="2" id="KW-0326">Glycosidase</keyword>
<protein>
    <submittedName>
        <fullName evidence="5">Nucleoside hydrolase</fullName>
    </submittedName>
</protein>